<sequence>MTGMQFTEYMNKNETKWMLAYEKACVELKEAYKKSIEYSRKYKAASWYNQSERLNGFLSKRVKPKNAKDQFNAIKLDEGSISTDQNTIADNVKKFYTELKNEDKSEEDIDFLIDLYHRKNPSRKIPNEDLKMLETDITIEEVIQSIKMAQIKKHQDQTDFHSNSTKVLMKPSHQYYAENLTK</sequence>
<protein>
    <submittedName>
        <fullName evidence="1">Uncharacterized protein</fullName>
    </submittedName>
</protein>
<dbReference type="EMBL" id="KQ964977">
    <property type="protein sequence ID" value="KXN65115.1"/>
    <property type="molecule type" value="Genomic_DNA"/>
</dbReference>
<reference evidence="1 2" key="1">
    <citation type="journal article" date="2015" name="Genome Biol. Evol.">
        <title>Phylogenomic analyses indicate that early fungi evolved digesting cell walls of algal ancestors of land plants.</title>
        <authorList>
            <person name="Chang Y."/>
            <person name="Wang S."/>
            <person name="Sekimoto S."/>
            <person name="Aerts A.L."/>
            <person name="Choi C."/>
            <person name="Clum A."/>
            <person name="LaButti K.M."/>
            <person name="Lindquist E.A."/>
            <person name="Yee Ngan C."/>
            <person name="Ohm R.A."/>
            <person name="Salamov A.A."/>
            <person name="Grigoriev I.V."/>
            <person name="Spatafora J.W."/>
            <person name="Berbee M.L."/>
        </authorList>
    </citation>
    <scope>NUCLEOTIDE SEQUENCE [LARGE SCALE GENOMIC DNA]</scope>
    <source>
        <strain evidence="1 2">NRRL 28638</strain>
    </source>
</reference>
<evidence type="ECO:0000313" key="2">
    <source>
        <dbReference type="Proteomes" id="UP000070444"/>
    </source>
</evidence>
<dbReference type="AlphaFoldDB" id="A0A137NQV7"/>
<organism evidence="1 2">
    <name type="scientific">Conidiobolus coronatus (strain ATCC 28846 / CBS 209.66 / NRRL 28638)</name>
    <name type="common">Delacroixia coronata</name>
    <dbReference type="NCBI Taxonomy" id="796925"/>
    <lineage>
        <taxon>Eukaryota</taxon>
        <taxon>Fungi</taxon>
        <taxon>Fungi incertae sedis</taxon>
        <taxon>Zoopagomycota</taxon>
        <taxon>Entomophthoromycotina</taxon>
        <taxon>Entomophthoromycetes</taxon>
        <taxon>Entomophthorales</taxon>
        <taxon>Ancylistaceae</taxon>
        <taxon>Conidiobolus</taxon>
    </lineage>
</organism>
<accession>A0A137NQV7</accession>
<evidence type="ECO:0000313" key="1">
    <source>
        <dbReference type="EMBL" id="KXN65115.1"/>
    </source>
</evidence>
<proteinExistence type="predicted"/>
<gene>
    <name evidence="1" type="ORF">CONCODRAFT_169817</name>
</gene>
<name>A0A137NQV7_CONC2</name>
<dbReference type="Proteomes" id="UP000070444">
    <property type="component" value="Unassembled WGS sequence"/>
</dbReference>
<keyword evidence="2" id="KW-1185">Reference proteome</keyword>